<reference evidence="1 2" key="1">
    <citation type="submission" date="2017-06" db="EMBL/GenBank/DDBJ databases">
        <authorList>
            <person name="Kim H.J."/>
            <person name="Triplett B.A."/>
        </authorList>
    </citation>
    <scope>NUCLEOTIDE SEQUENCE [LARGE SCALE GENOMIC DNA]</scope>
    <source>
        <strain evidence="1 2">DSM 8800</strain>
    </source>
</reference>
<keyword evidence="2" id="KW-1185">Reference proteome</keyword>
<evidence type="ECO:0000313" key="2">
    <source>
        <dbReference type="Proteomes" id="UP000198397"/>
    </source>
</evidence>
<evidence type="ECO:0008006" key="3">
    <source>
        <dbReference type="Google" id="ProtNLM"/>
    </source>
</evidence>
<proteinExistence type="predicted"/>
<protein>
    <recommendedName>
        <fullName evidence="3">DUF2795 domain-containing protein</fullName>
    </recommendedName>
</protein>
<dbReference type="InterPro" id="IPR043899">
    <property type="entry name" value="DUF5789"/>
</dbReference>
<name>A0A238WDL0_HALVU</name>
<sequence length="94" mass="10660">MRLNGIDERLERHQYPATSEEIISAHGNATVELVDGSERLGDVLERFGDQTFEYPEEVFDTLRAGVCHRGVGRRFYSDRDPFTTGEQGPQPVSF</sequence>
<dbReference type="AlphaFoldDB" id="A0A238WDL0"/>
<dbReference type="RefSeq" id="WP_089384586.1">
    <property type="nucleotide sequence ID" value="NZ_FZNQ01000007.1"/>
</dbReference>
<organism evidence="1 2">
    <name type="scientific">Halorubrum vacuolatum</name>
    <name type="common">Natronobacterium vacuolatum</name>
    <dbReference type="NCBI Taxonomy" id="63740"/>
    <lineage>
        <taxon>Archaea</taxon>
        <taxon>Methanobacteriati</taxon>
        <taxon>Methanobacteriota</taxon>
        <taxon>Stenosarchaea group</taxon>
        <taxon>Halobacteria</taxon>
        <taxon>Halobacteriales</taxon>
        <taxon>Haloferacaceae</taxon>
        <taxon>Halorubrum</taxon>
    </lineage>
</organism>
<dbReference type="Pfam" id="PF19102">
    <property type="entry name" value="DUF5789"/>
    <property type="match status" value="1"/>
</dbReference>
<accession>A0A238WDL0</accession>
<dbReference type="OrthoDB" id="166188at2157"/>
<dbReference type="EMBL" id="FZNQ01000007">
    <property type="protein sequence ID" value="SNR44507.1"/>
    <property type="molecule type" value="Genomic_DNA"/>
</dbReference>
<dbReference type="Proteomes" id="UP000198397">
    <property type="component" value="Unassembled WGS sequence"/>
</dbReference>
<gene>
    <name evidence="1" type="ORF">SAMN06264855_10742</name>
</gene>
<evidence type="ECO:0000313" key="1">
    <source>
        <dbReference type="EMBL" id="SNR44507.1"/>
    </source>
</evidence>